<dbReference type="PROSITE" id="PS51832">
    <property type="entry name" value="HD_GYP"/>
    <property type="match status" value="1"/>
</dbReference>
<dbReference type="PANTHER" id="PTHR43155">
    <property type="entry name" value="CYCLIC DI-GMP PHOSPHODIESTERASE PA4108-RELATED"/>
    <property type="match status" value="1"/>
</dbReference>
<protein>
    <submittedName>
        <fullName evidence="2">DUF3391 domain-containing protein</fullName>
    </submittedName>
</protein>
<dbReference type="EMBL" id="JAKGAS010000010">
    <property type="protein sequence ID" value="MCF2949727.1"/>
    <property type="molecule type" value="Genomic_DNA"/>
</dbReference>
<keyword evidence="3" id="KW-1185">Reference proteome</keyword>
<dbReference type="Proteomes" id="UP001521137">
    <property type="component" value="Unassembled WGS sequence"/>
</dbReference>
<proteinExistence type="predicted"/>
<evidence type="ECO:0000313" key="3">
    <source>
        <dbReference type="Proteomes" id="UP001521137"/>
    </source>
</evidence>
<accession>A0ABS9DBH2</accession>
<dbReference type="InterPro" id="IPR021812">
    <property type="entry name" value="DUF3391"/>
</dbReference>
<dbReference type="Pfam" id="PF11871">
    <property type="entry name" value="DUF3391"/>
    <property type="match status" value="1"/>
</dbReference>
<comment type="caution">
    <text evidence="2">The sequence shown here is derived from an EMBL/GenBank/DDBJ whole genome shotgun (WGS) entry which is preliminary data.</text>
</comment>
<dbReference type="RefSeq" id="WP_235313829.1">
    <property type="nucleotide sequence ID" value="NZ_JAKGAS010000010.1"/>
</dbReference>
<evidence type="ECO:0000313" key="2">
    <source>
        <dbReference type="EMBL" id="MCF2949727.1"/>
    </source>
</evidence>
<gene>
    <name evidence="2" type="ORF">L0668_16530</name>
</gene>
<reference evidence="2 3" key="1">
    <citation type="submission" date="2022-01" db="EMBL/GenBank/DDBJ databases">
        <title>Paraglaciecola sp. G1-23.</title>
        <authorList>
            <person name="Jin M.S."/>
            <person name="Han D.M."/>
            <person name="Kim H.M."/>
            <person name="Jeon C.O."/>
        </authorList>
    </citation>
    <scope>NUCLEOTIDE SEQUENCE [LARGE SCALE GENOMIC DNA]</scope>
    <source>
        <strain evidence="2 3">G1-23</strain>
    </source>
</reference>
<dbReference type="SUPFAM" id="SSF109604">
    <property type="entry name" value="HD-domain/PDEase-like"/>
    <property type="match status" value="1"/>
</dbReference>
<dbReference type="CDD" id="cd00077">
    <property type="entry name" value="HDc"/>
    <property type="match status" value="1"/>
</dbReference>
<feature type="domain" description="HD-GYP" evidence="1">
    <location>
        <begin position="126"/>
        <end position="321"/>
    </location>
</feature>
<dbReference type="Gene3D" id="1.10.3210.10">
    <property type="entry name" value="Hypothetical protein af1432"/>
    <property type="match status" value="1"/>
</dbReference>
<dbReference type="Pfam" id="PF13487">
    <property type="entry name" value="HD_5"/>
    <property type="match status" value="1"/>
</dbReference>
<organism evidence="2 3">
    <name type="scientific">Paraglaciecola algarum</name>
    <dbReference type="NCBI Taxonomy" id="3050085"/>
    <lineage>
        <taxon>Bacteria</taxon>
        <taxon>Pseudomonadati</taxon>
        <taxon>Pseudomonadota</taxon>
        <taxon>Gammaproteobacteria</taxon>
        <taxon>Alteromonadales</taxon>
        <taxon>Alteromonadaceae</taxon>
        <taxon>Paraglaciecola</taxon>
    </lineage>
</organism>
<dbReference type="InterPro" id="IPR037522">
    <property type="entry name" value="HD_GYP_dom"/>
</dbReference>
<evidence type="ECO:0000259" key="1">
    <source>
        <dbReference type="PROSITE" id="PS51832"/>
    </source>
</evidence>
<sequence length="389" mass="43564">MIQTIDISALLPGMYVLKVTKQNGKLKVTESGKVKDAEVIATMQKKGVLEVQVDLEKSTHQALEEGLIHDKDYTNSAGLTYNQQLELSLQLHDQAKSIHKKVVKRASKGKLIHLEEANEITEKLVTSAFECDEALSLVTLLNEDPEYFLEHSINCALLIIIFGKYLGLEKSVLHHLGKGALLMDIGMMKLPLLLTQKQGTLTSSEQKKMQTHVDIALNLIEPIEQIDDISIKVVKEHHERLDGSGYPDGLRDKQISLYGRMAAIVDTYDSIITERPYRDAIHPTQALLKISNEIEGLDKELTNKFVTCLGAYPIGCLVKLNNNKLAMVTRLNKDHPLEPVVMVFYDINTRNNAPNRIDLTKVDVEISACISLDDVNLSMKQLLQKSFES</sequence>
<name>A0ABS9DBH2_9ALTE</name>
<dbReference type="PANTHER" id="PTHR43155:SF2">
    <property type="entry name" value="CYCLIC DI-GMP PHOSPHODIESTERASE PA4108"/>
    <property type="match status" value="1"/>
</dbReference>
<dbReference type="InterPro" id="IPR003607">
    <property type="entry name" value="HD/PDEase_dom"/>
</dbReference>